<dbReference type="GO" id="GO:0047555">
    <property type="term" value="F:3',5'-cyclic-GMP phosphodiesterase activity"/>
    <property type="evidence" value="ECO:0007669"/>
    <property type="project" value="TreeGrafter"/>
</dbReference>
<dbReference type="InterPro" id="IPR000396">
    <property type="entry name" value="Pdiesterase2"/>
</dbReference>
<dbReference type="RefSeq" id="XP_062875371.1">
    <property type="nucleotide sequence ID" value="XM_063019301.1"/>
</dbReference>
<comment type="similarity">
    <text evidence="1">Belongs to the cyclic nucleotide phosphodiesterase class-II family.</text>
</comment>
<keyword evidence="1" id="KW-0378">Hydrolase</keyword>
<dbReference type="EMBL" id="CP138894">
    <property type="protein sequence ID" value="WPK22984.1"/>
    <property type="molecule type" value="Genomic_DNA"/>
</dbReference>
<accession>A0AAX4H347</accession>
<dbReference type="PIRSF" id="PIRSF000962">
    <property type="entry name" value="Cyc_nuc_PDEase"/>
    <property type="match status" value="1"/>
</dbReference>
<keyword evidence="3" id="KW-1185">Reference proteome</keyword>
<dbReference type="InterPro" id="IPR036866">
    <property type="entry name" value="RibonucZ/Hydroxyglut_hydro"/>
</dbReference>
<dbReference type="GO" id="GO:1902660">
    <property type="term" value="P:negative regulation of glucose mediated signaling pathway"/>
    <property type="evidence" value="ECO:0007669"/>
    <property type="project" value="TreeGrafter"/>
</dbReference>
<dbReference type="AlphaFoldDB" id="A0AAX4H347"/>
<evidence type="ECO:0000256" key="1">
    <source>
        <dbReference type="PIRNR" id="PIRNR000962"/>
    </source>
</evidence>
<dbReference type="GO" id="GO:0004115">
    <property type="term" value="F:3',5'-cyclic-AMP phosphodiesterase activity"/>
    <property type="evidence" value="ECO:0007669"/>
    <property type="project" value="UniProtKB-UniRule"/>
</dbReference>
<organism evidence="2 3">
    <name type="scientific">Australozyma saopauloensis</name>
    <dbReference type="NCBI Taxonomy" id="291208"/>
    <lineage>
        <taxon>Eukaryota</taxon>
        <taxon>Fungi</taxon>
        <taxon>Dikarya</taxon>
        <taxon>Ascomycota</taxon>
        <taxon>Saccharomycotina</taxon>
        <taxon>Pichiomycetes</taxon>
        <taxon>Metschnikowiaceae</taxon>
        <taxon>Australozyma</taxon>
    </lineage>
</organism>
<dbReference type="CDD" id="cd07735">
    <property type="entry name" value="class_II_PDE_MBL-fold"/>
    <property type="match status" value="1"/>
</dbReference>
<evidence type="ECO:0008006" key="4">
    <source>
        <dbReference type="Google" id="ProtNLM"/>
    </source>
</evidence>
<dbReference type="GO" id="GO:0006198">
    <property type="term" value="P:cAMP catabolic process"/>
    <property type="evidence" value="ECO:0007669"/>
    <property type="project" value="UniProtKB-UniRule"/>
</dbReference>
<dbReference type="Gene3D" id="3.60.15.10">
    <property type="entry name" value="Ribonuclease Z/Hydroxyacylglutathione hydrolase-like"/>
    <property type="match status" value="1"/>
</dbReference>
<dbReference type="SUPFAM" id="SSF56281">
    <property type="entry name" value="Metallo-hydrolase/oxidoreductase"/>
    <property type="match status" value="1"/>
</dbReference>
<dbReference type="GeneID" id="88171276"/>
<sequence>MSFELSFLGCSGGPVETSNCAILVKPAQIPYSDILTLPDAPFFMIDGGAGLLLLAELIADEEKQPKLLLLYEDSLLVERYMNVKRTFPFRTLKGPAIALLAAVLAKVAGALITHPHADHVLAIVLNLPGMVGKRASLPLYGSQFTMDTLQNHIFNGHVWPDMVLLGVLELNSLSSKVPTDICNNAFSVIRFDLSHGIIHDTKETYESLAYLVTCSQSHSKILAFGDFEADSVLGLHKNLLIWKHVAPFVIDGSLKCIILECSMHSVAPDTQLYGHLTPRHLIEELEILNEILKTMKIDPLQDLHIVVTHVKENIEGQDPRRRIQKELNELNDASGLGLRITMALSGVSMVV</sequence>
<keyword evidence="1" id="KW-0114">cAMP</keyword>
<evidence type="ECO:0000313" key="3">
    <source>
        <dbReference type="Proteomes" id="UP001338582"/>
    </source>
</evidence>
<dbReference type="PRINTS" id="PR00388">
    <property type="entry name" value="PDIESTERASE2"/>
</dbReference>
<name>A0AAX4H347_9ASCO</name>
<proteinExistence type="inferred from homology"/>
<reference evidence="2 3" key="1">
    <citation type="submission" date="2023-10" db="EMBL/GenBank/DDBJ databases">
        <title>Draft Genome Sequence of Candida saopaulonensis from a very Premature Infant with Sepsis.</title>
        <authorList>
            <person name="Ning Y."/>
            <person name="Dai R."/>
            <person name="Xiao M."/>
            <person name="Xu Y."/>
            <person name="Yan Q."/>
            <person name="Zhang L."/>
        </authorList>
    </citation>
    <scope>NUCLEOTIDE SEQUENCE [LARGE SCALE GENOMIC DNA]</scope>
    <source>
        <strain evidence="2 3">19XY460</strain>
    </source>
</reference>
<evidence type="ECO:0000313" key="2">
    <source>
        <dbReference type="EMBL" id="WPK22984.1"/>
    </source>
</evidence>
<protein>
    <recommendedName>
        <fullName evidence="4">3',5'-cyclic-nucleotide phosphodiesterase</fullName>
    </recommendedName>
</protein>
<dbReference type="PANTHER" id="PTHR28283:SF1">
    <property type="entry name" value="3',5'-CYCLIC-NUCLEOTIDE PHOSPHODIESTERASE 1"/>
    <property type="match status" value="1"/>
</dbReference>
<dbReference type="PANTHER" id="PTHR28283">
    <property type="entry name" value="3',5'-CYCLIC-NUCLEOTIDE PHOSPHODIESTERASE 1"/>
    <property type="match status" value="1"/>
</dbReference>
<gene>
    <name evidence="2" type="ORF">PUMCH_000207</name>
</gene>
<dbReference type="KEGG" id="asau:88171276"/>
<dbReference type="Pfam" id="PF02112">
    <property type="entry name" value="PDEase_II"/>
    <property type="match status" value="1"/>
</dbReference>
<dbReference type="Proteomes" id="UP001338582">
    <property type="component" value="Chromosome 1"/>
</dbReference>